<name>A0ACD2ZZK5_9AGAR</name>
<sequence>MKKLEPWINTFTPALTYLFRCNTDVTSLKSGTAIKAVTLYVSNYITKTALKTHVVFDSIRSIFEKQNEMLGGTQSRHEKARQIMTKIVNSLTAKMEIGSPMASLYLLGHPDHYTSHIFTPFYWQSYVYEVSKYWQEEDDNNSEKIALFKKGNRIIGLSPIYDYMYRPKYLETLNLYDFISSCKREKNSQSNGTEQHASGIMNIEIEINKLNLELTVGKTQDTLKSGLYPLLPGHPFSDTHCIRFYSKKKHSIPNFVGATLPRHDQGDREYYCKTM</sequence>
<reference evidence="1 2" key="1">
    <citation type="journal article" date="2019" name="Nat. Ecol. Evol.">
        <title>Megaphylogeny resolves global patterns of mushroom evolution.</title>
        <authorList>
            <person name="Varga T."/>
            <person name="Krizsan K."/>
            <person name="Foldi C."/>
            <person name="Dima B."/>
            <person name="Sanchez-Garcia M."/>
            <person name="Sanchez-Ramirez S."/>
            <person name="Szollosi G.J."/>
            <person name="Szarkandi J.G."/>
            <person name="Papp V."/>
            <person name="Albert L."/>
            <person name="Andreopoulos W."/>
            <person name="Angelini C."/>
            <person name="Antonin V."/>
            <person name="Barry K.W."/>
            <person name="Bougher N.L."/>
            <person name="Buchanan P."/>
            <person name="Buyck B."/>
            <person name="Bense V."/>
            <person name="Catcheside P."/>
            <person name="Chovatia M."/>
            <person name="Cooper J."/>
            <person name="Damon W."/>
            <person name="Desjardin D."/>
            <person name="Finy P."/>
            <person name="Geml J."/>
            <person name="Haridas S."/>
            <person name="Hughes K."/>
            <person name="Justo A."/>
            <person name="Karasinski D."/>
            <person name="Kautmanova I."/>
            <person name="Kiss B."/>
            <person name="Kocsube S."/>
            <person name="Kotiranta H."/>
            <person name="LaButti K.M."/>
            <person name="Lechner B.E."/>
            <person name="Liimatainen K."/>
            <person name="Lipzen A."/>
            <person name="Lukacs Z."/>
            <person name="Mihaltcheva S."/>
            <person name="Morgado L.N."/>
            <person name="Niskanen T."/>
            <person name="Noordeloos M.E."/>
            <person name="Ohm R.A."/>
            <person name="Ortiz-Santana B."/>
            <person name="Ovrebo C."/>
            <person name="Racz N."/>
            <person name="Riley R."/>
            <person name="Savchenko A."/>
            <person name="Shiryaev A."/>
            <person name="Soop K."/>
            <person name="Spirin V."/>
            <person name="Szebenyi C."/>
            <person name="Tomsovsky M."/>
            <person name="Tulloss R.E."/>
            <person name="Uehling J."/>
            <person name="Grigoriev I.V."/>
            <person name="Vagvolgyi C."/>
            <person name="Papp T."/>
            <person name="Martin F.M."/>
            <person name="Miettinen O."/>
            <person name="Hibbett D.S."/>
            <person name="Nagy L.G."/>
        </authorList>
    </citation>
    <scope>NUCLEOTIDE SEQUENCE [LARGE SCALE GENOMIC DNA]</scope>
    <source>
        <strain evidence="1 2">NL-1719</strain>
    </source>
</reference>
<protein>
    <submittedName>
        <fullName evidence="1">Uncharacterized protein</fullName>
    </submittedName>
</protein>
<evidence type="ECO:0000313" key="1">
    <source>
        <dbReference type="EMBL" id="TFK58813.1"/>
    </source>
</evidence>
<feature type="non-terminal residue" evidence="1">
    <location>
        <position position="275"/>
    </location>
</feature>
<organism evidence="1 2">
    <name type="scientific">Pluteus cervinus</name>
    <dbReference type="NCBI Taxonomy" id="181527"/>
    <lineage>
        <taxon>Eukaryota</taxon>
        <taxon>Fungi</taxon>
        <taxon>Dikarya</taxon>
        <taxon>Basidiomycota</taxon>
        <taxon>Agaricomycotina</taxon>
        <taxon>Agaricomycetes</taxon>
        <taxon>Agaricomycetidae</taxon>
        <taxon>Agaricales</taxon>
        <taxon>Pluteineae</taxon>
        <taxon>Pluteaceae</taxon>
        <taxon>Pluteus</taxon>
    </lineage>
</organism>
<gene>
    <name evidence="1" type="ORF">BDN72DRAFT_781543</name>
</gene>
<evidence type="ECO:0000313" key="2">
    <source>
        <dbReference type="Proteomes" id="UP000308600"/>
    </source>
</evidence>
<proteinExistence type="predicted"/>
<accession>A0ACD2ZZK5</accession>
<keyword evidence="2" id="KW-1185">Reference proteome</keyword>
<dbReference type="Proteomes" id="UP000308600">
    <property type="component" value="Unassembled WGS sequence"/>
</dbReference>
<dbReference type="EMBL" id="ML209185">
    <property type="protein sequence ID" value="TFK58813.1"/>
    <property type="molecule type" value="Genomic_DNA"/>
</dbReference>